<feature type="region of interest" description="Disordered" evidence="1">
    <location>
        <begin position="1"/>
        <end position="28"/>
    </location>
</feature>
<dbReference type="Proteomes" id="UP000265520">
    <property type="component" value="Unassembled WGS sequence"/>
</dbReference>
<evidence type="ECO:0000256" key="1">
    <source>
        <dbReference type="SAM" id="MobiDB-lite"/>
    </source>
</evidence>
<accession>A0A392RTM0</accession>
<reference evidence="2 3" key="1">
    <citation type="journal article" date="2018" name="Front. Plant Sci.">
        <title>Red Clover (Trifolium pratense) and Zigzag Clover (T. medium) - A Picture of Genomic Similarities and Differences.</title>
        <authorList>
            <person name="Dluhosova J."/>
            <person name="Istvanek J."/>
            <person name="Nedelnik J."/>
            <person name="Repkova J."/>
        </authorList>
    </citation>
    <scope>NUCLEOTIDE SEQUENCE [LARGE SCALE GENOMIC DNA]</scope>
    <source>
        <strain evidence="3">cv. 10/8</strain>
        <tissue evidence="2">Leaf</tissue>
    </source>
</reference>
<evidence type="ECO:0000313" key="2">
    <source>
        <dbReference type="EMBL" id="MCI39943.1"/>
    </source>
</evidence>
<proteinExistence type="predicted"/>
<dbReference type="EMBL" id="LXQA010273923">
    <property type="protein sequence ID" value="MCI39943.1"/>
    <property type="molecule type" value="Genomic_DNA"/>
</dbReference>
<protein>
    <submittedName>
        <fullName evidence="2">KH domain-containing protein</fullName>
    </submittedName>
</protein>
<dbReference type="AlphaFoldDB" id="A0A392RTM0"/>
<name>A0A392RTM0_9FABA</name>
<comment type="caution">
    <text evidence="2">The sequence shown here is derived from an EMBL/GenBank/DDBJ whole genome shotgun (WGS) entry which is preliminary data.</text>
</comment>
<organism evidence="2 3">
    <name type="scientific">Trifolium medium</name>
    <dbReference type="NCBI Taxonomy" id="97028"/>
    <lineage>
        <taxon>Eukaryota</taxon>
        <taxon>Viridiplantae</taxon>
        <taxon>Streptophyta</taxon>
        <taxon>Embryophyta</taxon>
        <taxon>Tracheophyta</taxon>
        <taxon>Spermatophyta</taxon>
        <taxon>Magnoliopsida</taxon>
        <taxon>eudicotyledons</taxon>
        <taxon>Gunneridae</taxon>
        <taxon>Pentapetalae</taxon>
        <taxon>rosids</taxon>
        <taxon>fabids</taxon>
        <taxon>Fabales</taxon>
        <taxon>Fabaceae</taxon>
        <taxon>Papilionoideae</taxon>
        <taxon>50 kb inversion clade</taxon>
        <taxon>NPAAA clade</taxon>
        <taxon>Hologalegina</taxon>
        <taxon>IRL clade</taxon>
        <taxon>Trifolieae</taxon>
        <taxon>Trifolium</taxon>
    </lineage>
</organism>
<sequence>MLSNQGFGDFDRLQHRSPSPMASSNLMSNVSGTGMGAWNSLQQEMHILRLL</sequence>
<feature type="compositionally biased region" description="Polar residues" evidence="1">
    <location>
        <begin position="16"/>
        <end position="28"/>
    </location>
</feature>
<keyword evidence="3" id="KW-1185">Reference proteome</keyword>
<evidence type="ECO:0000313" key="3">
    <source>
        <dbReference type="Proteomes" id="UP000265520"/>
    </source>
</evidence>